<evidence type="ECO:0000256" key="1">
    <source>
        <dbReference type="SAM" id="MobiDB-lite"/>
    </source>
</evidence>
<keyword evidence="4" id="KW-1185">Reference proteome</keyword>
<evidence type="ECO:0000259" key="2">
    <source>
        <dbReference type="PROSITE" id="PS50011"/>
    </source>
</evidence>
<dbReference type="PROSITE" id="PS50011">
    <property type="entry name" value="PROTEIN_KINASE_DOM"/>
    <property type="match status" value="1"/>
</dbReference>
<dbReference type="Proteomes" id="UP001281761">
    <property type="component" value="Unassembled WGS sequence"/>
</dbReference>
<evidence type="ECO:0000313" key="3">
    <source>
        <dbReference type="EMBL" id="KAK2957904.1"/>
    </source>
</evidence>
<accession>A0ABQ9Y2G9</accession>
<organism evidence="3 4">
    <name type="scientific">Blattamonas nauphoetae</name>
    <dbReference type="NCBI Taxonomy" id="2049346"/>
    <lineage>
        <taxon>Eukaryota</taxon>
        <taxon>Metamonada</taxon>
        <taxon>Preaxostyla</taxon>
        <taxon>Oxymonadida</taxon>
        <taxon>Blattamonas</taxon>
    </lineage>
</organism>
<feature type="region of interest" description="Disordered" evidence="1">
    <location>
        <begin position="71"/>
        <end position="114"/>
    </location>
</feature>
<feature type="compositionally biased region" description="Basic and acidic residues" evidence="1">
    <location>
        <begin position="79"/>
        <end position="114"/>
    </location>
</feature>
<evidence type="ECO:0000313" key="4">
    <source>
        <dbReference type="Proteomes" id="UP001281761"/>
    </source>
</evidence>
<gene>
    <name evidence="3" type="ORF">BLNAU_7080</name>
</gene>
<dbReference type="InterPro" id="IPR011009">
    <property type="entry name" value="Kinase-like_dom_sf"/>
</dbReference>
<dbReference type="Gene3D" id="1.10.510.10">
    <property type="entry name" value="Transferase(Phosphotransferase) domain 1"/>
    <property type="match status" value="1"/>
</dbReference>
<reference evidence="3 4" key="1">
    <citation type="journal article" date="2022" name="bioRxiv">
        <title>Genomics of Preaxostyla Flagellates Illuminates Evolutionary Transitions and the Path Towards Mitochondrial Loss.</title>
        <authorList>
            <person name="Novak L.V.F."/>
            <person name="Treitli S.C."/>
            <person name="Pyrih J."/>
            <person name="Halakuc P."/>
            <person name="Pipaliya S.V."/>
            <person name="Vacek V."/>
            <person name="Brzon O."/>
            <person name="Soukal P."/>
            <person name="Eme L."/>
            <person name="Dacks J.B."/>
            <person name="Karnkowska A."/>
            <person name="Elias M."/>
            <person name="Hampl V."/>
        </authorList>
    </citation>
    <scope>NUCLEOTIDE SEQUENCE [LARGE SCALE GENOMIC DNA]</scope>
    <source>
        <strain evidence="3">NAU3</strain>
        <tissue evidence="3">Gut</tissue>
    </source>
</reference>
<feature type="domain" description="Protein kinase" evidence="2">
    <location>
        <begin position="1"/>
        <end position="202"/>
    </location>
</feature>
<comment type="caution">
    <text evidence="3">The sequence shown here is derived from an EMBL/GenBank/DDBJ whole genome shotgun (WGS) entry which is preliminary data.</text>
</comment>
<protein>
    <recommendedName>
        <fullName evidence="2">Protein kinase domain-containing protein</fullName>
    </recommendedName>
</protein>
<name>A0ABQ9Y2G9_9EUKA</name>
<dbReference type="SUPFAM" id="SSF56112">
    <property type="entry name" value="Protein kinase-like (PK-like)"/>
    <property type="match status" value="1"/>
</dbReference>
<dbReference type="InterPro" id="IPR000719">
    <property type="entry name" value="Prot_kinase_dom"/>
</dbReference>
<dbReference type="EMBL" id="JARBJD010000042">
    <property type="protein sequence ID" value="KAK2957904.1"/>
    <property type="molecule type" value="Genomic_DNA"/>
</dbReference>
<proteinExistence type="predicted"/>
<sequence>MSLYDAFHKKDVHPLPRRSTEQKLVRGLMKLSNSPHAVCDLSKLTPHRVFIDGAELTFKLKDEELNTTKASFGTNVGEGKAHEEIRWRSPEEAIGEKEKGEEEKEGTKTSDDEIDHGKASVFRLGLILYEIETGVVPFGETDAMNASRQLCSGMLPPLDGVRSSEMKTLICDCLKISVDDRPTLGSVLERIDSIGVDEEDAFEMFKSN</sequence>